<sequence>IPGITNFTTTLQPLFSHLTLLVPENARFLNAFLVMSLWGDSFINVALMASSFDVSSVQRSPIPSNKSMT</sequence>
<comment type="caution">
    <text evidence="1">The sequence shown here is derived from an EMBL/GenBank/DDBJ whole genome shotgun (WGS) entry which is preliminary data.</text>
</comment>
<protein>
    <submittedName>
        <fullName evidence="1">Uncharacterized protein</fullName>
    </submittedName>
</protein>
<name>A0AA38GKF3_TAXCH</name>
<dbReference type="AlphaFoldDB" id="A0AA38GKF3"/>
<dbReference type="Proteomes" id="UP000824469">
    <property type="component" value="Unassembled WGS sequence"/>
</dbReference>
<dbReference type="EMBL" id="JAHRHJ020000003">
    <property type="protein sequence ID" value="KAH9323528.1"/>
    <property type="molecule type" value="Genomic_DNA"/>
</dbReference>
<feature type="non-terminal residue" evidence="1">
    <location>
        <position position="1"/>
    </location>
</feature>
<accession>A0AA38GKF3</accession>
<proteinExistence type="predicted"/>
<feature type="non-terminal residue" evidence="1">
    <location>
        <position position="69"/>
    </location>
</feature>
<evidence type="ECO:0000313" key="2">
    <source>
        <dbReference type="Proteomes" id="UP000824469"/>
    </source>
</evidence>
<keyword evidence="2" id="KW-1185">Reference proteome</keyword>
<organism evidence="1 2">
    <name type="scientific">Taxus chinensis</name>
    <name type="common">Chinese yew</name>
    <name type="synonym">Taxus wallichiana var. chinensis</name>
    <dbReference type="NCBI Taxonomy" id="29808"/>
    <lineage>
        <taxon>Eukaryota</taxon>
        <taxon>Viridiplantae</taxon>
        <taxon>Streptophyta</taxon>
        <taxon>Embryophyta</taxon>
        <taxon>Tracheophyta</taxon>
        <taxon>Spermatophyta</taxon>
        <taxon>Pinopsida</taxon>
        <taxon>Pinidae</taxon>
        <taxon>Conifers II</taxon>
        <taxon>Cupressales</taxon>
        <taxon>Taxaceae</taxon>
        <taxon>Taxus</taxon>
    </lineage>
</organism>
<evidence type="ECO:0000313" key="1">
    <source>
        <dbReference type="EMBL" id="KAH9323528.1"/>
    </source>
</evidence>
<reference evidence="1 2" key="1">
    <citation type="journal article" date="2021" name="Nat. Plants">
        <title>The Taxus genome provides insights into paclitaxel biosynthesis.</title>
        <authorList>
            <person name="Xiong X."/>
            <person name="Gou J."/>
            <person name="Liao Q."/>
            <person name="Li Y."/>
            <person name="Zhou Q."/>
            <person name="Bi G."/>
            <person name="Li C."/>
            <person name="Du R."/>
            <person name="Wang X."/>
            <person name="Sun T."/>
            <person name="Guo L."/>
            <person name="Liang H."/>
            <person name="Lu P."/>
            <person name="Wu Y."/>
            <person name="Zhang Z."/>
            <person name="Ro D.K."/>
            <person name="Shang Y."/>
            <person name="Huang S."/>
            <person name="Yan J."/>
        </authorList>
    </citation>
    <scope>NUCLEOTIDE SEQUENCE [LARGE SCALE GENOMIC DNA]</scope>
    <source>
        <strain evidence="1">Ta-2019</strain>
    </source>
</reference>
<gene>
    <name evidence="1" type="ORF">KI387_018167</name>
</gene>